<dbReference type="GeneID" id="20225589"/>
<dbReference type="EMBL" id="GL833137">
    <property type="protein sequence ID" value="EGB06003.1"/>
    <property type="molecule type" value="Genomic_DNA"/>
</dbReference>
<gene>
    <name evidence="1" type="ORF">AURANDRAFT_65981</name>
</gene>
<dbReference type="KEGG" id="aaf:AURANDRAFT_65981"/>
<dbReference type="RefSeq" id="XP_009039261.1">
    <property type="nucleotide sequence ID" value="XM_009041013.1"/>
</dbReference>
<organism evidence="2">
    <name type="scientific">Aureococcus anophagefferens</name>
    <name type="common">Harmful bloom alga</name>
    <dbReference type="NCBI Taxonomy" id="44056"/>
    <lineage>
        <taxon>Eukaryota</taxon>
        <taxon>Sar</taxon>
        <taxon>Stramenopiles</taxon>
        <taxon>Ochrophyta</taxon>
        <taxon>Pelagophyceae</taxon>
        <taxon>Pelagomonadales</taxon>
        <taxon>Pelagomonadaceae</taxon>
        <taxon>Aureococcus</taxon>
    </lineage>
</organism>
<evidence type="ECO:0000313" key="2">
    <source>
        <dbReference type="Proteomes" id="UP000002729"/>
    </source>
</evidence>
<proteinExistence type="predicted"/>
<keyword evidence="2" id="KW-1185">Reference proteome</keyword>
<accession>F0YFX2</accession>
<dbReference type="PROSITE" id="PS50096">
    <property type="entry name" value="IQ"/>
    <property type="match status" value="2"/>
</dbReference>
<dbReference type="Proteomes" id="UP000002729">
    <property type="component" value="Unassembled WGS sequence"/>
</dbReference>
<dbReference type="AlphaFoldDB" id="F0YFX2"/>
<reference evidence="1 2" key="1">
    <citation type="journal article" date="2011" name="Proc. Natl. Acad. Sci. U.S.A.">
        <title>Niche of harmful alga Aureococcus anophagefferens revealed through ecogenomics.</title>
        <authorList>
            <person name="Gobler C.J."/>
            <person name="Berry D.L."/>
            <person name="Dyhrman S.T."/>
            <person name="Wilhelm S.W."/>
            <person name="Salamov A."/>
            <person name="Lobanov A.V."/>
            <person name="Zhang Y."/>
            <person name="Collier J.L."/>
            <person name="Wurch L.L."/>
            <person name="Kustka A.B."/>
            <person name="Dill B.D."/>
            <person name="Shah M."/>
            <person name="VerBerkmoes N.C."/>
            <person name="Kuo A."/>
            <person name="Terry A."/>
            <person name="Pangilinan J."/>
            <person name="Lindquist E.A."/>
            <person name="Lucas S."/>
            <person name="Paulsen I.T."/>
            <person name="Hattenrath-Lehmann T.K."/>
            <person name="Talmage S.C."/>
            <person name="Walker E.A."/>
            <person name="Koch F."/>
            <person name="Burson A.M."/>
            <person name="Marcoval M.A."/>
            <person name="Tang Y.Z."/>
            <person name="Lecleir G.R."/>
            <person name="Coyne K.J."/>
            <person name="Berg G.M."/>
            <person name="Bertrand E.M."/>
            <person name="Saito M.A."/>
            <person name="Gladyshev V.N."/>
            <person name="Grigoriev I.V."/>
        </authorList>
    </citation>
    <scope>NUCLEOTIDE SEQUENCE [LARGE SCALE GENOMIC DNA]</scope>
    <source>
        <strain evidence="2">CCMP 1984</strain>
    </source>
</reference>
<evidence type="ECO:0000313" key="1">
    <source>
        <dbReference type="EMBL" id="EGB06003.1"/>
    </source>
</evidence>
<protein>
    <submittedName>
        <fullName evidence="1">Uncharacterized protein</fullName>
    </submittedName>
</protein>
<name>F0YFX2_AURAN</name>
<sequence length="515" mass="58678">MRNDAIVMAAMEKQIWMENREKDLILKQIGDLKAARDARKRKRSRAARAALVKRCHELAAAVQKCWRNCKVRSEAAALLQYYREKRAAERMQVFLMKRLRGLQARRDYRRKKTAVAVAYRVVRSFLLVRRFRRAALQALARHRVVESLVGGGLAGAVADCASRERCAIPIQNRWRGLAALRHVRRVRGALAERRQRRRAEAAIYRVVRQHLVRRRVRWMALRKSKLIGLRRFRALRRCRMRDTWLELAADLAIEKAGDALDATRAAAHKAHWAVAHMKNLIQHDAERQQRLRHVDAERERREAAGEKAELGVPGRTLGDRVEEHVTPEERDRRDAEKAIELAKRHELTLKRAAEAKVEAADARREAKIGELKAQIRRKSLAALSAKEDEEHERQRALLKAKATVAKHEDRPKPWVAGGAVRRVHRLTDDVVPVPAMTEHQFAYMPSLRRSSTRLQAAVRWGRVASLSPSSFAGSRALAVSSPSNRAGQARGTLAALTLGKRLAAKKRAAEEDEVV</sequence>
<dbReference type="InParanoid" id="F0YFX2"/>